<dbReference type="GO" id="GO:0016592">
    <property type="term" value="C:mediator complex"/>
    <property type="evidence" value="ECO:0007669"/>
    <property type="project" value="InterPro"/>
</dbReference>
<comment type="function">
    <text evidence="9">Component of the Mediator complex, a coactivator involved in regulated transcription of nearly all RNA polymerase II-dependent genes. Mediator functions as a bridge to convey information from gene-specific regulatory proteins to the basal RNA polymerase II transcription machinery. Mediator is recruited to promoters by direct interactions with regulatory proteins and serves as a scaffold for the assembly of a functional preinitiation complex with RNA polymerase II and the general transcription factors.</text>
</comment>
<evidence type="ECO:0000259" key="12">
    <source>
        <dbReference type="Pfam" id="PF11597"/>
    </source>
</evidence>
<evidence type="ECO:0000256" key="3">
    <source>
        <dbReference type="ARBA" id="ARBA00019618"/>
    </source>
</evidence>
<dbReference type="OrthoDB" id="103819at2759"/>
<feature type="compositionally biased region" description="Polar residues" evidence="10">
    <location>
        <begin position="1644"/>
        <end position="1664"/>
    </location>
</feature>
<evidence type="ECO:0000256" key="6">
    <source>
        <dbReference type="ARBA" id="ARBA00023159"/>
    </source>
</evidence>
<feature type="domain" description="Mediator complex subunit Med13 C-terminal" evidence="11">
    <location>
        <begin position="1826"/>
        <end position="2247"/>
    </location>
</feature>
<accession>A0A8B7YTD3</accession>
<dbReference type="RefSeq" id="XP_022095740.1">
    <property type="nucleotide sequence ID" value="XM_022240048.1"/>
</dbReference>
<evidence type="ECO:0000256" key="2">
    <source>
        <dbReference type="ARBA" id="ARBA00009354"/>
    </source>
</evidence>
<feature type="compositionally biased region" description="Polar residues" evidence="10">
    <location>
        <begin position="870"/>
        <end position="882"/>
    </location>
</feature>
<keyword evidence="4 9" id="KW-0678">Repressor</keyword>
<feature type="region of interest" description="Disordered" evidence="10">
    <location>
        <begin position="2085"/>
        <end position="2115"/>
    </location>
</feature>
<feature type="region of interest" description="Disordered" evidence="10">
    <location>
        <begin position="779"/>
        <end position="882"/>
    </location>
</feature>
<evidence type="ECO:0000259" key="13">
    <source>
        <dbReference type="Pfam" id="PF18296"/>
    </source>
</evidence>
<evidence type="ECO:0000256" key="8">
    <source>
        <dbReference type="ARBA" id="ARBA00023242"/>
    </source>
</evidence>
<feature type="region of interest" description="Disordered" evidence="10">
    <location>
        <begin position="548"/>
        <end position="643"/>
    </location>
</feature>
<feature type="compositionally biased region" description="Basic and acidic residues" evidence="10">
    <location>
        <begin position="496"/>
        <end position="506"/>
    </location>
</feature>
<name>A0A8B7YTD3_ACAPL</name>
<dbReference type="Pfam" id="PF06333">
    <property type="entry name" value="Med13_C"/>
    <property type="match status" value="1"/>
</dbReference>
<dbReference type="PANTHER" id="PTHR48249">
    <property type="entry name" value="MEDIATOR OF RNA POLYMERASE II TRANSCRIPTION SUBUNIT 13"/>
    <property type="match status" value="1"/>
</dbReference>
<dbReference type="PANTHER" id="PTHR48249:SF3">
    <property type="entry name" value="MEDIATOR OF RNA POLYMERASE II TRANSCRIPTION SUBUNIT 13"/>
    <property type="match status" value="1"/>
</dbReference>
<evidence type="ECO:0000256" key="5">
    <source>
        <dbReference type="ARBA" id="ARBA00023015"/>
    </source>
</evidence>
<comment type="similarity">
    <text evidence="2 9">Belongs to the Mediator complex subunit 13 family.</text>
</comment>
<feature type="compositionally biased region" description="Low complexity" evidence="10">
    <location>
        <begin position="1623"/>
        <end position="1632"/>
    </location>
</feature>
<dbReference type="GO" id="GO:0003713">
    <property type="term" value="F:transcription coactivator activity"/>
    <property type="evidence" value="ECO:0007669"/>
    <property type="project" value="TreeGrafter"/>
</dbReference>
<evidence type="ECO:0000313" key="15">
    <source>
        <dbReference type="RefSeq" id="XP_022095740.1"/>
    </source>
</evidence>
<dbReference type="InterPro" id="IPR051139">
    <property type="entry name" value="Mediator_complx_sub13"/>
</dbReference>
<comment type="subcellular location">
    <subcellularLocation>
        <location evidence="1 9">Nucleus</location>
    </subcellularLocation>
</comment>
<reference evidence="15" key="1">
    <citation type="submission" date="2025-08" db="UniProtKB">
        <authorList>
            <consortium name="RefSeq"/>
        </authorList>
    </citation>
    <scope>IDENTIFICATION</scope>
</reference>
<feature type="region of interest" description="Disordered" evidence="10">
    <location>
        <begin position="900"/>
        <end position="932"/>
    </location>
</feature>
<organism evidence="14 15">
    <name type="scientific">Acanthaster planci</name>
    <name type="common">Crown-of-thorns starfish</name>
    <dbReference type="NCBI Taxonomy" id="133434"/>
    <lineage>
        <taxon>Eukaryota</taxon>
        <taxon>Metazoa</taxon>
        <taxon>Echinodermata</taxon>
        <taxon>Eleutherozoa</taxon>
        <taxon>Asterozoa</taxon>
        <taxon>Asteroidea</taxon>
        <taxon>Valvatacea</taxon>
        <taxon>Valvatida</taxon>
        <taxon>Acanthasteridae</taxon>
        <taxon>Acanthaster</taxon>
    </lineage>
</organism>
<dbReference type="Pfam" id="PF11597">
    <property type="entry name" value="Med13_N"/>
    <property type="match status" value="1"/>
</dbReference>
<feature type="region of interest" description="Disordered" evidence="10">
    <location>
        <begin position="411"/>
        <end position="517"/>
    </location>
</feature>
<evidence type="ECO:0000259" key="11">
    <source>
        <dbReference type="Pfam" id="PF06333"/>
    </source>
</evidence>
<feature type="compositionally biased region" description="Basic and acidic residues" evidence="10">
    <location>
        <begin position="834"/>
        <end position="851"/>
    </location>
</feature>
<feature type="compositionally biased region" description="Polar residues" evidence="10">
    <location>
        <begin position="444"/>
        <end position="471"/>
    </location>
</feature>
<feature type="compositionally biased region" description="Polar residues" evidence="10">
    <location>
        <begin position="567"/>
        <end position="579"/>
    </location>
</feature>
<feature type="compositionally biased region" description="Polar residues" evidence="10">
    <location>
        <begin position="633"/>
        <end position="643"/>
    </location>
</feature>
<protein>
    <recommendedName>
        <fullName evidence="3 9">Mediator of RNA polymerase II transcription subunit 13</fullName>
    </recommendedName>
</protein>
<dbReference type="OMA" id="WWGEDPS"/>
<feature type="compositionally biased region" description="Gly residues" evidence="10">
    <location>
        <begin position="1603"/>
        <end position="1622"/>
    </location>
</feature>
<evidence type="ECO:0000256" key="9">
    <source>
        <dbReference type="RuleBase" id="RU364134"/>
    </source>
</evidence>
<evidence type="ECO:0000313" key="14">
    <source>
        <dbReference type="Proteomes" id="UP000694845"/>
    </source>
</evidence>
<proteinExistence type="inferred from homology"/>
<dbReference type="Pfam" id="PF18296">
    <property type="entry name" value="MID_MedPIWI"/>
    <property type="match status" value="1"/>
</dbReference>
<evidence type="ECO:0000256" key="7">
    <source>
        <dbReference type="ARBA" id="ARBA00023163"/>
    </source>
</evidence>
<gene>
    <name evidence="15" type="primary">LOC110981975</name>
</gene>
<dbReference type="KEGG" id="aplc:110981975"/>
<dbReference type="Proteomes" id="UP000694845">
    <property type="component" value="Unplaced"/>
</dbReference>
<keyword evidence="6 9" id="KW-0010">Activator</keyword>
<keyword evidence="5 9" id="KW-0805">Transcription regulation</keyword>
<evidence type="ECO:0000256" key="1">
    <source>
        <dbReference type="ARBA" id="ARBA00004123"/>
    </source>
</evidence>
<feature type="compositionally biased region" description="Low complexity" evidence="10">
    <location>
        <begin position="1572"/>
        <end position="1585"/>
    </location>
</feature>
<feature type="region of interest" description="Disordered" evidence="10">
    <location>
        <begin position="1563"/>
        <end position="1694"/>
    </location>
</feature>
<feature type="compositionally biased region" description="Low complexity" evidence="10">
    <location>
        <begin position="548"/>
        <end position="566"/>
    </location>
</feature>
<comment type="subunit">
    <text evidence="9">Component of the Mediator complex.</text>
</comment>
<feature type="domain" description="Mediator complex subunit Med13 N-terminal" evidence="12">
    <location>
        <begin position="12"/>
        <end position="237"/>
    </location>
</feature>
<feature type="domain" description="MID" evidence="13">
    <location>
        <begin position="1458"/>
        <end position="1789"/>
    </location>
</feature>
<dbReference type="InterPro" id="IPR009401">
    <property type="entry name" value="Med13_C"/>
</dbReference>
<feature type="compositionally biased region" description="Pro residues" evidence="10">
    <location>
        <begin position="599"/>
        <end position="610"/>
    </location>
</feature>
<dbReference type="GO" id="GO:0045944">
    <property type="term" value="P:positive regulation of transcription by RNA polymerase II"/>
    <property type="evidence" value="ECO:0007669"/>
    <property type="project" value="TreeGrafter"/>
</dbReference>
<evidence type="ECO:0000256" key="10">
    <source>
        <dbReference type="SAM" id="MobiDB-lite"/>
    </source>
</evidence>
<dbReference type="GeneID" id="110981975"/>
<evidence type="ECO:0000256" key="4">
    <source>
        <dbReference type="ARBA" id="ARBA00022491"/>
    </source>
</evidence>
<feature type="compositionally biased region" description="Polar residues" evidence="10">
    <location>
        <begin position="412"/>
        <end position="436"/>
    </location>
</feature>
<keyword evidence="8 9" id="KW-0539">Nucleus</keyword>
<keyword evidence="7 9" id="KW-0804">Transcription</keyword>
<dbReference type="InterPro" id="IPR041285">
    <property type="entry name" value="MID_MedPIWI"/>
</dbReference>
<dbReference type="InterPro" id="IPR021643">
    <property type="entry name" value="Mediator_Med13_N"/>
</dbReference>
<sequence>MTAANSAANGASLEDCHTNLFALTDLSGIKWRKFSYDCPQEPLGPLEDPVLVSYSRCIAANILSVWRRVPFMNTDLLLSLDVPMKPDPIWTKELWIYWYGDDPNLEEKISPDLKEVDEGTWDNGLSYECRTLLFKSLHNLIERCLLSHNYVHLGKWFVRPYDSLPASPDSFNDHLSFAFSFFLHGESTVCANVEVALHQPVCRLSLDHLALAQGSATGFQVILSPYGLSGVLTGHSYKASHSASRRILNEWHHFYPIKFQGDEESRDTPLDEDSLEDGLPAVVDVLVAGVRMLYPTAYVLVPQSEEMAHVPIAPMPGTTYLPPPPVQNAGARIHGITAAAMSSISLTPPTSPPDQPLPGEAKITMVSSGVYASAPDPALFPAESDLLSPQMLAGRMAGRLWRELTVPAPEVPSSQTVAAPSVDSSVLPSEDGSTAAATVPAAETRSTATNTTVTWDFNDPSTRANCSCSRQKSLKQKGGLAFSKSHPSSHMSSKHSKSDSKQERQQRNQRPVTPFHHRTITCEDILALEQEAVNQRLAAQQSALPSLPAGAATGQAQPQPLQQQQQDSKLTQGKFTQPSPAAFRPMGPVDSVLTESPPSVVPSPLLPPPTGATTSANERTMPALSPYPPPRSGSDSGTPTATSAPAIFARSDAIPVNQDHPDGLPVPPMMGTAQMMDSIPRGMDAHLMAEHQKEEREEDPLWQCFKLPSGLDCKRPLLPAQCYELDDADGGGWDALYEMDNNIEVFSQPLKKLKPERPLLTNQDLLSGNFSVDQLEYKPAQRAASPEPVDPYEFMEHDPSPTSRVISYRSRGKDVKGKPKGLAPRRNSNRKERKKLEEEAVRRAEEEKMKQEQMAQEQMQSNSVDDKGPMSNQSVGRLDSSSLMQVNDLKVTYEDLEQLFQPSDDDDDGGPFEDKSLGPPSEEAKPLPGNTGPVGGAYNSATELAVMFPTPPSLEQQNSAFSPLNQPCQEYLNHGSVAGLTQIEQSSLGDISEVEVDDTMGSPKPDSIEDWSYVYKTPMIERFVGASMYAPLKSLPSSKLPPLRIPENCIYKPSWQIPLSPKPEFIPTTKESATSGGGQLMNSPASAAVPVGVYPPGSQGPRSVANTDIAPSPASEASSYIKNLNSLESASLGSNIPEAHSLTVNLVLSDSQLNLFKDRNFDSCVICACNMTIRGSEAAAAPGYDTLGPCSCGFSAVMNRRYGTGSGLFAEDESEITGQYGDVALWAYHRDNPMLAADFARKDPLAQEGGLTRLYTRDGVPVGTDILRTSNALLRLIQDQCNTPYSTLCRLNCIAKRKNINSSGQLARSQLEIEDGCEVCFAALEQGRQVAENSSNAKLDDTLLKNSCLHSWPYTPGLYRSQLSSQDIVRTLSSLQPLLQDAIQKKRTTRLWERPYTVQGPLTWQVFFNLAAKGSSESPEPLPIPPLLVGYDKDWLSSSPYALHNWEKLLLEPYSTARDIAYVALVPDNDFILQCAKSFFREVTAVYESCRLGRHAPIAKTQRDGIFRIGSKYASKVAEEPVDDWFSEIAHLPDSCKLKLYAQVCKAYVGPFLSGDPPDHTLFTTSRHDRSSSSSSSSALSNLSNVPGSTSVVPGGTHHLAGAGQGGGSGVAGMGSSQGSGGVSSSMSQGMSSGDGLGSVAGAGSQQGNMNMPAPSTTGPAGTGSQQDASSCSDKSDSKENETGISIPEDSDCEKPPAPAVVVYIVNPFGLEEEDYGGGGGVEQSVSSLALLKSFAEVQNHVQGELRRNLILQIIPLRQILQVANSDMSSRLLSQIKCHAFSVFSQSRRHLQPSVAGQSLTGFGPAAELDRILKSNKGPKPQYRLYSPPYILTPLKDKQTELGESFGELRQACCELFCGYCLSHDQRLLLVACTDSKGEMMETQVINIDVPNRKRRKKVCVRNIALIKLWDFLMGVMSKTAVPWRLVVGRFGRLGQGELRDWSALLSRRSLTTQSRTLKDMCNMCNVTGNNDYPCILSACLVSMEPEPGLRIMADSVAADKCSKNAQRDQPSCQLHTPDDATCTHIHVFPTSATKQVASGPYQAEPMMDLSFTNPTDNVLPADDDLLFITEGLGNQDLAQILGLGSPTNMGSPVPSPGGGGHSPGPSSPSGQQMNMAVNSENMNKNTNQQLLPTEPEESLLQQPLAMGFFVSTAKTGPLPDWFWSSCPEAENNCPVFLKAALHLHNASVQQMSDDILQTKHNHPLDSNLTTDVLRYVLESYNSLSWLTVDPASGDRRSCLPIHLVVLMQLYNTIAALF</sequence>
<keyword evidence="14" id="KW-1185">Reference proteome</keyword>